<comment type="caution">
    <text evidence="1">The sequence shown here is derived from an EMBL/GenBank/DDBJ whole genome shotgun (WGS) entry which is preliminary data.</text>
</comment>
<sequence length="487" mass="53727">MKNVLVVVTVIMILGLAIAPISAEVAWINSANTVIVLPTTKIVNGTPLHIGEDAISGSRLGAFLVLQGITIGKYTSVASVPVEYHSVLIPDENQVYLLNEEDMPDVGINVSDQPVGDVVVVQVNFSRVGFNLSRGSVEFLDRSVEVTFNENTTPLDVGEDYKIVSTTVDGKDTMFLYSHEAADSKLTSLGDSITVGGWKLKPLDININASKMLVELTYPSGIIKTKAMARSRYYIMYLTADGEEDFEEYDSYPVSRLNELFEAGADKVFLFSPTDFFIGVSGSKTVIYSYEYYEKVGRYQDGDIYSDQWVWDIDPEHGLYTLYLHVDGEGFPRVFVAPGQSLSIPTGWNLSIVPFFAKNAQGDIVGVSGYRFVRRVSVAKQVSITAPKVQATEDVYSLIINDTQLTALPSDKNVIIVGGWVSNSAWALLERVYGEDVVDSIKREILRNGYVVKDLPNPNNSRYRVIILAGRTHVETGKAVEEFMASQ</sequence>
<gene>
    <name evidence="1" type="ORF">APY94_06470</name>
</gene>
<dbReference type="EMBL" id="LLYW01000022">
    <property type="protein sequence ID" value="KUH33293.1"/>
    <property type="molecule type" value="Genomic_DNA"/>
</dbReference>
<name>A0A100XXN4_9EURY</name>
<reference evidence="1 2" key="1">
    <citation type="submission" date="2015-10" db="EMBL/GenBank/DDBJ databases">
        <title>Draft genome sequence of Thermococcus celericrescens strain DSM 17994.</title>
        <authorList>
            <person name="Hong S.-J."/>
            <person name="Park C.-E."/>
            <person name="Shin J.-H."/>
        </authorList>
    </citation>
    <scope>NUCLEOTIDE SEQUENCE [LARGE SCALE GENOMIC DNA]</scope>
    <source>
        <strain evidence="1 2">DSM 17994</strain>
    </source>
</reference>
<protein>
    <submittedName>
        <fullName evidence="1">S-layer protein</fullName>
    </submittedName>
</protein>
<keyword evidence="2" id="KW-1185">Reference proteome</keyword>
<accession>A0A100XXN4</accession>
<dbReference type="STRING" id="227598.APY94_06470"/>
<dbReference type="OrthoDB" id="95325at2157"/>
<dbReference type="AlphaFoldDB" id="A0A100XXN4"/>
<proteinExistence type="predicted"/>
<dbReference type="Proteomes" id="UP000053462">
    <property type="component" value="Unassembled WGS sequence"/>
</dbReference>
<evidence type="ECO:0000313" key="1">
    <source>
        <dbReference type="EMBL" id="KUH33293.1"/>
    </source>
</evidence>
<evidence type="ECO:0000313" key="2">
    <source>
        <dbReference type="Proteomes" id="UP000053462"/>
    </source>
</evidence>
<organism evidence="1 2">
    <name type="scientific">Thermococcus celericrescens</name>
    <dbReference type="NCBI Taxonomy" id="227598"/>
    <lineage>
        <taxon>Archaea</taxon>
        <taxon>Methanobacteriati</taxon>
        <taxon>Methanobacteriota</taxon>
        <taxon>Thermococci</taxon>
        <taxon>Thermococcales</taxon>
        <taxon>Thermococcaceae</taxon>
        <taxon>Thermococcus</taxon>
    </lineage>
</organism>